<evidence type="ECO:0000256" key="1">
    <source>
        <dbReference type="ARBA" id="ARBA00005901"/>
    </source>
</evidence>
<comment type="caution">
    <text evidence="5">The sequence shown here is derived from an EMBL/GenBank/DDBJ whole genome shotgun (WGS) entry which is preliminary data.</text>
</comment>
<keyword evidence="2" id="KW-0813">Transport</keyword>
<dbReference type="InterPro" id="IPR002842">
    <property type="entry name" value="ATPase_V1_Esu"/>
</dbReference>
<dbReference type="OrthoDB" id="10263003at2759"/>
<dbReference type="InterPro" id="IPR038495">
    <property type="entry name" value="ATPase_E_C"/>
</dbReference>
<dbReference type="Pfam" id="PF01991">
    <property type="entry name" value="vATP-synt_E"/>
    <property type="match status" value="1"/>
</dbReference>
<dbReference type="GO" id="GO:0046961">
    <property type="term" value="F:proton-transporting ATPase activity, rotational mechanism"/>
    <property type="evidence" value="ECO:0007669"/>
    <property type="project" value="InterPro"/>
</dbReference>
<evidence type="ECO:0000313" key="6">
    <source>
        <dbReference type="Proteomes" id="UP001149090"/>
    </source>
</evidence>
<proteinExistence type="inferred from homology"/>
<comment type="similarity">
    <text evidence="1">Belongs to the V-ATPase E subunit family.</text>
</comment>
<name>A0A9Q0RHC6_ANAIG</name>
<sequence length="223" mass="25766">MNEKEKKEHIDKMIAFIIEEAKERAESIKQKAKEDSSVQRNTKVEEEQIKLNEEFERKHKQAQIDHKIYQSNIINSSRLQILKTKFECIQEILSEAHKRISDLTVSKQSYQQLLSDLILQGMLKIMEPKLFIQVRQCDYEIVQKSIPYATKKFKELTGFVCQAHLLNSDFLPPPPSENDSFCSGGVVLSSPNGKIVCSNTLDNRLLLAFEALLPEIRNLLFQN</sequence>
<keyword evidence="6" id="KW-1185">Reference proteome</keyword>
<dbReference type="Gene3D" id="3.30.2320.30">
    <property type="entry name" value="ATP synthase, E subunit, C-terminal"/>
    <property type="match status" value="1"/>
</dbReference>
<accession>A0A9Q0RHC6</accession>
<dbReference type="OMA" id="CRPQDHL"/>
<evidence type="ECO:0000256" key="3">
    <source>
        <dbReference type="ARBA" id="ARBA00023065"/>
    </source>
</evidence>
<reference evidence="5" key="1">
    <citation type="submission" date="2022-10" db="EMBL/GenBank/DDBJ databases">
        <title>Novel sulphate-reducing endosymbionts in the free-living metamonad Anaeramoeba.</title>
        <authorList>
            <person name="Jerlstrom-Hultqvist J."/>
            <person name="Cepicka I."/>
            <person name="Gallot-Lavallee L."/>
            <person name="Salas-Leiva D."/>
            <person name="Curtis B.A."/>
            <person name="Zahonova K."/>
            <person name="Pipaliya S."/>
            <person name="Dacks J."/>
            <person name="Roger A.J."/>
        </authorList>
    </citation>
    <scope>NUCLEOTIDE SEQUENCE</scope>
    <source>
        <strain evidence="5">BMAN</strain>
    </source>
</reference>
<keyword evidence="4" id="KW-0175">Coiled coil</keyword>
<gene>
    <name evidence="5" type="ORF">M0811_03988</name>
</gene>
<protein>
    <submittedName>
        <fullName evidence="5">Atpase h -transporting v1 subunit e1a-related</fullName>
    </submittedName>
</protein>
<dbReference type="Proteomes" id="UP001149090">
    <property type="component" value="Unassembled WGS sequence"/>
</dbReference>
<keyword evidence="3" id="KW-0406">Ion transport</keyword>
<dbReference type="AlphaFoldDB" id="A0A9Q0RHC6"/>
<evidence type="ECO:0000256" key="4">
    <source>
        <dbReference type="SAM" id="Coils"/>
    </source>
</evidence>
<feature type="coiled-coil region" evidence="4">
    <location>
        <begin position="18"/>
        <end position="72"/>
    </location>
</feature>
<dbReference type="Gene3D" id="6.10.250.1620">
    <property type="match status" value="1"/>
</dbReference>
<dbReference type="PANTHER" id="PTHR45715">
    <property type="entry name" value="ATPASE H+-TRANSPORTING V1 SUBUNIT E1A-RELATED"/>
    <property type="match status" value="1"/>
</dbReference>
<dbReference type="SUPFAM" id="SSF160527">
    <property type="entry name" value="V-type ATPase subunit E-like"/>
    <property type="match status" value="1"/>
</dbReference>
<dbReference type="EMBL" id="JAPDFW010000022">
    <property type="protein sequence ID" value="KAJ5079678.1"/>
    <property type="molecule type" value="Genomic_DNA"/>
</dbReference>
<organism evidence="5 6">
    <name type="scientific">Anaeramoeba ignava</name>
    <name type="common">Anaerobic marine amoeba</name>
    <dbReference type="NCBI Taxonomy" id="1746090"/>
    <lineage>
        <taxon>Eukaryota</taxon>
        <taxon>Metamonada</taxon>
        <taxon>Anaeramoebidae</taxon>
        <taxon>Anaeramoeba</taxon>
    </lineage>
</organism>
<dbReference type="GO" id="GO:0033178">
    <property type="term" value="C:proton-transporting two-sector ATPase complex, catalytic domain"/>
    <property type="evidence" value="ECO:0007669"/>
    <property type="project" value="InterPro"/>
</dbReference>
<evidence type="ECO:0000313" key="5">
    <source>
        <dbReference type="EMBL" id="KAJ5079678.1"/>
    </source>
</evidence>
<evidence type="ECO:0000256" key="2">
    <source>
        <dbReference type="ARBA" id="ARBA00022448"/>
    </source>
</evidence>